<dbReference type="Pfam" id="PF00583">
    <property type="entry name" value="Acetyltransf_1"/>
    <property type="match status" value="1"/>
</dbReference>
<comment type="caution">
    <text evidence="2">The sequence shown here is derived from an EMBL/GenBank/DDBJ whole genome shotgun (WGS) entry which is preliminary data.</text>
</comment>
<dbReference type="SUPFAM" id="SSF55729">
    <property type="entry name" value="Acyl-CoA N-acyltransferases (Nat)"/>
    <property type="match status" value="1"/>
</dbReference>
<reference evidence="2" key="1">
    <citation type="submission" date="2021-11" db="EMBL/GenBank/DDBJ databases">
        <title>BS-T2-15 a new species belonging to the Comamonadaceae family isolated from the soil of a French oak forest.</title>
        <authorList>
            <person name="Mieszkin S."/>
            <person name="Alain K."/>
        </authorList>
    </citation>
    <scope>NUCLEOTIDE SEQUENCE</scope>
    <source>
        <strain evidence="2">BS-T2-15</strain>
    </source>
</reference>
<evidence type="ECO:0000313" key="3">
    <source>
        <dbReference type="Proteomes" id="UP001139353"/>
    </source>
</evidence>
<dbReference type="PROSITE" id="PS51186">
    <property type="entry name" value="GNAT"/>
    <property type="match status" value="1"/>
</dbReference>
<keyword evidence="3" id="KW-1185">Reference proteome</keyword>
<dbReference type="InterPro" id="IPR016181">
    <property type="entry name" value="Acyl_CoA_acyltransferase"/>
</dbReference>
<dbReference type="GO" id="GO:0016747">
    <property type="term" value="F:acyltransferase activity, transferring groups other than amino-acyl groups"/>
    <property type="evidence" value="ECO:0007669"/>
    <property type="project" value="InterPro"/>
</dbReference>
<dbReference type="RefSeq" id="WP_275684833.1">
    <property type="nucleotide sequence ID" value="NZ_JAJLJH010000010.1"/>
</dbReference>
<accession>A0A9X2C214</accession>
<dbReference type="Gene3D" id="3.40.630.30">
    <property type="match status" value="1"/>
</dbReference>
<evidence type="ECO:0000259" key="1">
    <source>
        <dbReference type="PROSITE" id="PS51186"/>
    </source>
</evidence>
<gene>
    <name evidence="2" type="ORF">LPC04_23995</name>
</gene>
<feature type="domain" description="N-acetyltransferase" evidence="1">
    <location>
        <begin position="3"/>
        <end position="157"/>
    </location>
</feature>
<dbReference type="AlphaFoldDB" id="A0A9X2C214"/>
<name>A0A9X2C214_9BURK</name>
<organism evidence="2 3">
    <name type="scientific">Scleromatobacter humisilvae</name>
    <dbReference type="NCBI Taxonomy" id="2897159"/>
    <lineage>
        <taxon>Bacteria</taxon>
        <taxon>Pseudomonadati</taxon>
        <taxon>Pseudomonadota</taxon>
        <taxon>Betaproteobacteria</taxon>
        <taxon>Burkholderiales</taxon>
        <taxon>Sphaerotilaceae</taxon>
        <taxon>Scleromatobacter</taxon>
    </lineage>
</organism>
<evidence type="ECO:0000313" key="2">
    <source>
        <dbReference type="EMBL" id="MCK9688787.1"/>
    </source>
</evidence>
<proteinExistence type="predicted"/>
<sequence>MTIRFVPFGEADFQAWLIEAIPSFALTNVEDGRWTLAESIEKSKDAHAALLPEGVLTPGQFFVHLHDVESDRRVGMLWWAEADKAGLREAWVYNITIDDAARRRGHARAAFVELERVAREGGVHHLGLHVFGHNHGARRLYESLGFEPTSLTLRKIL</sequence>
<dbReference type="InterPro" id="IPR000182">
    <property type="entry name" value="GNAT_dom"/>
</dbReference>
<dbReference type="EMBL" id="JAJLJH010000010">
    <property type="protein sequence ID" value="MCK9688787.1"/>
    <property type="molecule type" value="Genomic_DNA"/>
</dbReference>
<protein>
    <submittedName>
        <fullName evidence="2">GNAT family N-acetyltransferase</fullName>
    </submittedName>
</protein>
<dbReference type="Proteomes" id="UP001139353">
    <property type="component" value="Unassembled WGS sequence"/>
</dbReference>